<keyword evidence="2" id="KW-0274">FAD</keyword>
<sequence length="581" mass="65599">MDHTDERPLDLLIIGAGLYGIYAANTYLRIHSSASIKVLDGDDDAGGVWSRSRLYPKFWSQTGARLSGFPDVPFTVSEDAPRYHDLFEAKHLTTYLEDYISHHEYNGSSLRERFVFNCWVTKISKEDNVWRVHAKLHGQDVSYASTKLIIATGQNSIPSLPRLPGRESFKGPIIHQKDFGRSRILTPDEENAHDHTDITVVGGSKSASDIVYAAASDTAVPRKVNWVISDAGSGPLILSRAQGFGKYKSLPELGSIRAMASFSSANPFRPESWWSWFLHKTAVGDWLLDRIWGASEKSSKATANYHGREGALPGFEKLETQTNMRWRSGHVGLLQNDDFWDVVAKKVQVHRGEVSRLEDGIVVLGDGTRVETDMLLCATGWRQGYSSFDAHEAAGLGLPVRLEEKEVVGEMKQHWAKLEEDADRKVLTRWPYLAQTSEFYHSSIDSTPYRLYNLTTPPNDQSIAFLGVQTVPNNYHTALAQTLYAIAVLDNKLSLPPVEEIEESISFMNRWCAWRYPLDGWKGNVLDYEMVSFTDHLLEDLGLNSHRSKESWWRDLTDPVLAADYAGLVDEFWGKYYKESE</sequence>
<name>A0AAV9P1J2_9PEZI</name>
<keyword evidence="1" id="KW-0285">Flavoprotein</keyword>
<evidence type="ECO:0000256" key="3">
    <source>
        <dbReference type="ARBA" id="ARBA00023002"/>
    </source>
</evidence>
<evidence type="ECO:0000256" key="1">
    <source>
        <dbReference type="ARBA" id="ARBA00022630"/>
    </source>
</evidence>
<keyword evidence="5" id="KW-1185">Reference proteome</keyword>
<reference evidence="4 5" key="1">
    <citation type="submission" date="2023-08" db="EMBL/GenBank/DDBJ databases">
        <title>Black Yeasts Isolated from many extreme environments.</title>
        <authorList>
            <person name="Coleine C."/>
            <person name="Stajich J.E."/>
            <person name="Selbmann L."/>
        </authorList>
    </citation>
    <scope>NUCLEOTIDE SEQUENCE [LARGE SCALE GENOMIC DNA]</scope>
    <source>
        <strain evidence="4 5">CCFEE 5935</strain>
    </source>
</reference>
<evidence type="ECO:0000313" key="4">
    <source>
        <dbReference type="EMBL" id="KAK5164782.1"/>
    </source>
</evidence>
<dbReference type="Pfam" id="PF13738">
    <property type="entry name" value="Pyr_redox_3"/>
    <property type="match status" value="1"/>
</dbReference>
<accession>A0AAV9P1J2</accession>
<dbReference type="Proteomes" id="UP001337655">
    <property type="component" value="Unassembled WGS sequence"/>
</dbReference>
<dbReference type="InterPro" id="IPR036188">
    <property type="entry name" value="FAD/NAD-bd_sf"/>
</dbReference>
<dbReference type="Gene3D" id="3.50.50.60">
    <property type="entry name" value="FAD/NAD(P)-binding domain"/>
    <property type="match status" value="1"/>
</dbReference>
<proteinExistence type="predicted"/>
<dbReference type="RefSeq" id="XP_064654978.1">
    <property type="nucleotide sequence ID" value="XM_064806673.1"/>
</dbReference>
<protein>
    <submittedName>
        <fullName evidence="4">Uncharacterized protein</fullName>
    </submittedName>
</protein>
<dbReference type="InterPro" id="IPR050346">
    <property type="entry name" value="FMO-like"/>
</dbReference>
<dbReference type="PANTHER" id="PTHR23023">
    <property type="entry name" value="DIMETHYLANILINE MONOOXYGENASE"/>
    <property type="match status" value="1"/>
</dbReference>
<dbReference type="EMBL" id="JAVRRT010000018">
    <property type="protein sequence ID" value="KAK5164782.1"/>
    <property type="molecule type" value="Genomic_DNA"/>
</dbReference>
<dbReference type="GeneID" id="89930777"/>
<dbReference type="AlphaFoldDB" id="A0AAV9P1J2"/>
<evidence type="ECO:0000256" key="2">
    <source>
        <dbReference type="ARBA" id="ARBA00022827"/>
    </source>
</evidence>
<comment type="caution">
    <text evidence="4">The sequence shown here is derived from an EMBL/GenBank/DDBJ whole genome shotgun (WGS) entry which is preliminary data.</text>
</comment>
<keyword evidence="3" id="KW-0560">Oxidoreductase</keyword>
<organism evidence="4 5">
    <name type="scientific">Saxophila tyrrhenica</name>
    <dbReference type="NCBI Taxonomy" id="1690608"/>
    <lineage>
        <taxon>Eukaryota</taxon>
        <taxon>Fungi</taxon>
        <taxon>Dikarya</taxon>
        <taxon>Ascomycota</taxon>
        <taxon>Pezizomycotina</taxon>
        <taxon>Dothideomycetes</taxon>
        <taxon>Dothideomycetidae</taxon>
        <taxon>Mycosphaerellales</taxon>
        <taxon>Extremaceae</taxon>
        <taxon>Saxophila</taxon>
    </lineage>
</organism>
<dbReference type="SUPFAM" id="SSF51905">
    <property type="entry name" value="FAD/NAD(P)-binding domain"/>
    <property type="match status" value="3"/>
</dbReference>
<dbReference type="GO" id="GO:0016491">
    <property type="term" value="F:oxidoreductase activity"/>
    <property type="evidence" value="ECO:0007669"/>
    <property type="project" value="UniProtKB-KW"/>
</dbReference>
<gene>
    <name evidence="4" type="ORF">LTR77_009446</name>
</gene>
<evidence type="ECO:0000313" key="5">
    <source>
        <dbReference type="Proteomes" id="UP001337655"/>
    </source>
</evidence>